<dbReference type="SUPFAM" id="SSF53822">
    <property type="entry name" value="Periplasmic binding protein-like I"/>
    <property type="match status" value="1"/>
</dbReference>
<organism evidence="7 8">
    <name type="scientific">Podospora aff. communis PSN243</name>
    <dbReference type="NCBI Taxonomy" id="3040156"/>
    <lineage>
        <taxon>Eukaryota</taxon>
        <taxon>Fungi</taxon>
        <taxon>Dikarya</taxon>
        <taxon>Ascomycota</taxon>
        <taxon>Pezizomycotina</taxon>
        <taxon>Sordariomycetes</taxon>
        <taxon>Sordariomycetidae</taxon>
        <taxon>Sordariales</taxon>
        <taxon>Podosporaceae</taxon>
        <taxon>Podospora</taxon>
    </lineage>
</organism>
<dbReference type="InterPro" id="IPR028082">
    <property type="entry name" value="Peripla_BP_I"/>
</dbReference>
<proteinExistence type="predicted"/>
<keyword evidence="3" id="KW-0547">Nucleotide-binding</keyword>
<keyword evidence="2" id="KW-1003">Cell membrane</keyword>
<evidence type="ECO:0000256" key="2">
    <source>
        <dbReference type="ARBA" id="ARBA00022475"/>
    </source>
</evidence>
<dbReference type="SUPFAM" id="SSF52540">
    <property type="entry name" value="P-loop containing nucleoside triphosphate hydrolases"/>
    <property type="match status" value="1"/>
</dbReference>
<evidence type="ECO:0000313" key="8">
    <source>
        <dbReference type="Proteomes" id="UP001321760"/>
    </source>
</evidence>
<keyword evidence="4" id="KW-0067">ATP-binding</keyword>
<dbReference type="AlphaFoldDB" id="A0AAV9G892"/>
<dbReference type="GO" id="GO:0005524">
    <property type="term" value="F:ATP binding"/>
    <property type="evidence" value="ECO:0007669"/>
    <property type="project" value="UniProtKB-KW"/>
</dbReference>
<keyword evidence="5" id="KW-1278">Translocase</keyword>
<evidence type="ECO:0000256" key="1">
    <source>
        <dbReference type="ARBA" id="ARBA00022448"/>
    </source>
</evidence>
<reference evidence="7" key="1">
    <citation type="journal article" date="2023" name="Mol. Phylogenet. Evol.">
        <title>Genome-scale phylogeny and comparative genomics of the fungal order Sordariales.</title>
        <authorList>
            <person name="Hensen N."/>
            <person name="Bonometti L."/>
            <person name="Westerberg I."/>
            <person name="Brannstrom I.O."/>
            <person name="Guillou S."/>
            <person name="Cros-Aarteil S."/>
            <person name="Calhoun S."/>
            <person name="Haridas S."/>
            <person name="Kuo A."/>
            <person name="Mondo S."/>
            <person name="Pangilinan J."/>
            <person name="Riley R."/>
            <person name="LaButti K."/>
            <person name="Andreopoulos B."/>
            <person name="Lipzen A."/>
            <person name="Chen C."/>
            <person name="Yan M."/>
            <person name="Daum C."/>
            <person name="Ng V."/>
            <person name="Clum A."/>
            <person name="Steindorff A."/>
            <person name="Ohm R.A."/>
            <person name="Martin F."/>
            <person name="Silar P."/>
            <person name="Natvig D.O."/>
            <person name="Lalanne C."/>
            <person name="Gautier V."/>
            <person name="Ament-Velasquez S.L."/>
            <person name="Kruys A."/>
            <person name="Hutchinson M.I."/>
            <person name="Powell A.J."/>
            <person name="Barry K."/>
            <person name="Miller A.N."/>
            <person name="Grigoriev I.V."/>
            <person name="Debuchy R."/>
            <person name="Gladieux P."/>
            <person name="Hiltunen Thoren M."/>
            <person name="Johannesson H."/>
        </authorList>
    </citation>
    <scope>NUCLEOTIDE SEQUENCE</scope>
    <source>
        <strain evidence="7">PSN243</strain>
    </source>
</reference>
<sequence>MLAANPDVKAFYVQNDGMAFGVAAAIANAKKEITAGNLNATVSESPVTEGGAGVDAALWLIAGKEVPGWIHVPAFVADYATGIPSDGHDRSIAVNREHSEVIPRGRRTERCVIRASAQPPDHGTITIDGVRRTEYSPRRAPAEGVIIAQQEPVAVPQLTVERNLVLGCPLSVRQTAEDSIARALHDLNVMGFALDPKALIVTFNEPTTSMLKHNAEQVLNRVHEVAHDCRIAIIYVSHKMPEAMSVSDSVAVLRDSLVAFRSAIGDTTEGEIVRNMVGRKLLSFKRQHPLKEAAATVLSATGVTNPSGIGPIDLEKLLRAIVRVDQGSTGTVGINGKRRAIHNPQSARHSREAGIAFIPEERKRQGLLLQIPAYLNIAMTAGRDFNTFGILTSRRKQIVTAKRVAEEMSLRPRRREAQ</sequence>
<comment type="caution">
    <text evidence="7">The sequence shown here is derived from an EMBL/GenBank/DDBJ whole genome shotgun (WGS) entry which is preliminary data.</text>
</comment>
<evidence type="ECO:0000256" key="4">
    <source>
        <dbReference type="ARBA" id="ARBA00022840"/>
    </source>
</evidence>
<keyword evidence="8" id="KW-1185">Reference proteome</keyword>
<keyword evidence="6" id="KW-0472">Membrane</keyword>
<gene>
    <name evidence="7" type="ORF">QBC34DRAFT_476669</name>
</gene>
<evidence type="ECO:0000256" key="5">
    <source>
        <dbReference type="ARBA" id="ARBA00022967"/>
    </source>
</evidence>
<reference evidence="7" key="2">
    <citation type="submission" date="2023-05" db="EMBL/GenBank/DDBJ databases">
        <authorList>
            <consortium name="Lawrence Berkeley National Laboratory"/>
            <person name="Steindorff A."/>
            <person name="Hensen N."/>
            <person name="Bonometti L."/>
            <person name="Westerberg I."/>
            <person name="Brannstrom I.O."/>
            <person name="Guillou S."/>
            <person name="Cros-Aarteil S."/>
            <person name="Calhoun S."/>
            <person name="Haridas S."/>
            <person name="Kuo A."/>
            <person name="Mondo S."/>
            <person name="Pangilinan J."/>
            <person name="Riley R."/>
            <person name="Labutti K."/>
            <person name="Andreopoulos B."/>
            <person name="Lipzen A."/>
            <person name="Chen C."/>
            <person name="Yanf M."/>
            <person name="Daum C."/>
            <person name="Ng V."/>
            <person name="Clum A."/>
            <person name="Ohm R."/>
            <person name="Martin F."/>
            <person name="Silar P."/>
            <person name="Natvig D."/>
            <person name="Lalanne C."/>
            <person name="Gautier V."/>
            <person name="Ament-Velasquez S.L."/>
            <person name="Kruys A."/>
            <person name="Hutchinson M.I."/>
            <person name="Powell A.J."/>
            <person name="Barry K."/>
            <person name="Miller A.N."/>
            <person name="Grigoriev I.V."/>
            <person name="Debuchy R."/>
            <person name="Gladieux P."/>
            <person name="Thoren M.H."/>
            <person name="Johannesson H."/>
        </authorList>
    </citation>
    <scope>NUCLEOTIDE SEQUENCE</scope>
    <source>
        <strain evidence="7">PSN243</strain>
    </source>
</reference>
<dbReference type="Gene3D" id="3.40.50.300">
    <property type="entry name" value="P-loop containing nucleotide triphosphate hydrolases"/>
    <property type="match status" value="2"/>
</dbReference>
<dbReference type="PANTHER" id="PTHR43790:SF3">
    <property type="entry name" value="D-ALLOSE IMPORT ATP-BINDING PROTEIN ALSA-RELATED"/>
    <property type="match status" value="1"/>
</dbReference>
<dbReference type="Gene3D" id="3.40.50.2300">
    <property type="match status" value="1"/>
</dbReference>
<evidence type="ECO:0000313" key="7">
    <source>
        <dbReference type="EMBL" id="KAK4443617.1"/>
    </source>
</evidence>
<evidence type="ECO:0000256" key="3">
    <source>
        <dbReference type="ARBA" id="ARBA00022741"/>
    </source>
</evidence>
<evidence type="ECO:0000256" key="6">
    <source>
        <dbReference type="ARBA" id="ARBA00023136"/>
    </source>
</evidence>
<name>A0AAV9G892_9PEZI</name>
<protein>
    <submittedName>
        <fullName evidence="7">Uncharacterized protein</fullName>
    </submittedName>
</protein>
<dbReference type="InterPro" id="IPR050107">
    <property type="entry name" value="ABC_carbohydrate_import_ATPase"/>
</dbReference>
<dbReference type="PANTHER" id="PTHR43790">
    <property type="entry name" value="CARBOHYDRATE TRANSPORT ATP-BINDING PROTEIN MG119-RELATED"/>
    <property type="match status" value="1"/>
</dbReference>
<dbReference type="InterPro" id="IPR027417">
    <property type="entry name" value="P-loop_NTPase"/>
</dbReference>
<keyword evidence="1" id="KW-0813">Transport</keyword>
<dbReference type="Proteomes" id="UP001321760">
    <property type="component" value="Unassembled WGS sequence"/>
</dbReference>
<dbReference type="EMBL" id="MU865989">
    <property type="protein sequence ID" value="KAK4443617.1"/>
    <property type="molecule type" value="Genomic_DNA"/>
</dbReference>
<accession>A0AAV9G892</accession>